<dbReference type="Proteomes" id="UP000829291">
    <property type="component" value="Chromosome 5"/>
</dbReference>
<comment type="catalytic activity">
    <reaction evidence="1">
        <text>a 1,2-diacyl-sn-glycero-3-phosphocholine + H2O = a 2-acyl-sn-glycero-3-phosphocholine + a fatty acid + H(+)</text>
        <dbReference type="Rhea" id="RHEA:18689"/>
        <dbReference type="ChEBI" id="CHEBI:15377"/>
        <dbReference type="ChEBI" id="CHEBI:15378"/>
        <dbReference type="ChEBI" id="CHEBI:28868"/>
        <dbReference type="ChEBI" id="CHEBI:57643"/>
        <dbReference type="ChEBI" id="CHEBI:57875"/>
        <dbReference type="EC" id="3.1.1.32"/>
    </reaction>
</comment>
<dbReference type="GeneID" id="107221841"/>
<evidence type="ECO:0000256" key="4">
    <source>
        <dbReference type="ARBA" id="ARBA00013179"/>
    </source>
</evidence>
<dbReference type="SUPFAM" id="SSF53474">
    <property type="entry name" value="alpha/beta-Hydrolases"/>
    <property type="match status" value="1"/>
</dbReference>
<dbReference type="GO" id="GO:0005615">
    <property type="term" value="C:extracellular space"/>
    <property type="evidence" value="ECO:0007669"/>
    <property type="project" value="TreeGrafter"/>
</dbReference>
<keyword evidence="5" id="KW-0964">Secreted</keyword>
<comment type="similarity">
    <text evidence="3 7">Belongs to the AB hydrolase superfamily. Lipase family.</text>
</comment>
<evidence type="ECO:0000313" key="9">
    <source>
        <dbReference type="Proteomes" id="UP000829291"/>
    </source>
</evidence>
<protein>
    <recommendedName>
        <fullName evidence="4">phospholipase A1</fullName>
        <ecNumber evidence="4">3.1.1.32</ecNumber>
    </recommendedName>
</protein>
<dbReference type="PANTHER" id="PTHR11610">
    <property type="entry name" value="LIPASE"/>
    <property type="match status" value="1"/>
</dbReference>
<organism evidence="10">
    <name type="scientific">Neodiprion lecontei</name>
    <name type="common">Redheaded pine sawfly</name>
    <dbReference type="NCBI Taxonomy" id="441921"/>
    <lineage>
        <taxon>Eukaryota</taxon>
        <taxon>Metazoa</taxon>
        <taxon>Ecdysozoa</taxon>
        <taxon>Arthropoda</taxon>
        <taxon>Hexapoda</taxon>
        <taxon>Insecta</taxon>
        <taxon>Pterygota</taxon>
        <taxon>Neoptera</taxon>
        <taxon>Endopterygota</taxon>
        <taxon>Hymenoptera</taxon>
        <taxon>Tenthredinoidea</taxon>
        <taxon>Diprionidae</taxon>
        <taxon>Diprioninae</taxon>
        <taxon>Neodiprion</taxon>
    </lineage>
</organism>
<evidence type="ECO:0000256" key="7">
    <source>
        <dbReference type="RuleBase" id="RU004262"/>
    </source>
</evidence>
<comment type="subcellular location">
    <subcellularLocation>
        <location evidence="2">Secreted</location>
    </subcellularLocation>
</comment>
<dbReference type="InterPro" id="IPR000734">
    <property type="entry name" value="TAG_lipase"/>
</dbReference>
<gene>
    <name evidence="10" type="primary">LOC107221841</name>
</gene>
<dbReference type="InterPro" id="IPR029058">
    <property type="entry name" value="AB_hydrolase_fold"/>
</dbReference>
<sequence length="333" mass="36438">MALFRASECGVVCAITVFGYIVNGILCQSNITELISEIFPSCVLGANQINYIIYNRNNLSNGVTVDLESNRLPVESDLPVVFLVHGFTSEANNSRYQNLSQAWLKKYDVNMIAVDWKEGACSGGISLTQYLSYPKSIENAYEVGANIAQFIAKLIRDYGIALKNMLMVGHSLGAHVVGFAGKELQSNKIGTIPQIIALDPAGPGFLTSPCSNRVCKTDADFLQVFHTSDLGIIRPLGNDDFYYNGGIYQPGCSLTNLSCSHGKSVDYLTYSFEDSGCNLIGRKWAWFFGVPPKPECSNSTCSVPGIFAYKYPARGVFYVDTTNLSSSCETNFR</sequence>
<dbReference type="Pfam" id="PF00151">
    <property type="entry name" value="Lipase"/>
    <property type="match status" value="1"/>
</dbReference>
<accession>A0A6J0BRF3</accession>
<keyword evidence="9" id="KW-1185">Reference proteome</keyword>
<evidence type="ECO:0000313" key="10">
    <source>
        <dbReference type="RefSeq" id="XP_015516473.2"/>
    </source>
</evidence>
<dbReference type="PRINTS" id="PR00825">
    <property type="entry name" value="DOLALLERGEN"/>
</dbReference>
<dbReference type="KEGG" id="nlo:107221841"/>
<name>A0A6J0BRF3_NEOLC</name>
<keyword evidence="6" id="KW-0378">Hydrolase</keyword>
<dbReference type="PRINTS" id="PR00821">
    <property type="entry name" value="TAGLIPASE"/>
</dbReference>
<reference evidence="10" key="1">
    <citation type="submission" date="2025-08" db="UniProtKB">
        <authorList>
            <consortium name="RefSeq"/>
        </authorList>
    </citation>
    <scope>IDENTIFICATION</scope>
    <source>
        <tissue evidence="10">Thorax and Abdomen</tissue>
    </source>
</reference>
<dbReference type="EC" id="3.1.1.32" evidence="4"/>
<evidence type="ECO:0000256" key="5">
    <source>
        <dbReference type="ARBA" id="ARBA00022525"/>
    </source>
</evidence>
<dbReference type="GO" id="GO:0016042">
    <property type="term" value="P:lipid catabolic process"/>
    <property type="evidence" value="ECO:0007669"/>
    <property type="project" value="TreeGrafter"/>
</dbReference>
<evidence type="ECO:0000256" key="1">
    <source>
        <dbReference type="ARBA" id="ARBA00000111"/>
    </source>
</evidence>
<evidence type="ECO:0000256" key="6">
    <source>
        <dbReference type="ARBA" id="ARBA00022801"/>
    </source>
</evidence>
<dbReference type="InParanoid" id="A0A6J0BRF3"/>
<dbReference type="InterPro" id="IPR002334">
    <property type="entry name" value="Allerg_PlipaseA1"/>
</dbReference>
<dbReference type="PANTHER" id="PTHR11610:SF178">
    <property type="entry name" value="LIPASE MEMBER H-A-LIKE PROTEIN"/>
    <property type="match status" value="1"/>
</dbReference>
<dbReference type="GO" id="GO:0008970">
    <property type="term" value="F:phospholipase A1 activity"/>
    <property type="evidence" value="ECO:0007669"/>
    <property type="project" value="UniProtKB-EC"/>
</dbReference>
<evidence type="ECO:0000256" key="3">
    <source>
        <dbReference type="ARBA" id="ARBA00010701"/>
    </source>
</evidence>
<feature type="domain" description="Lipase" evidence="8">
    <location>
        <begin position="72"/>
        <end position="257"/>
    </location>
</feature>
<proteinExistence type="inferred from homology"/>
<dbReference type="OrthoDB" id="199913at2759"/>
<dbReference type="RefSeq" id="XP_015516473.2">
    <property type="nucleotide sequence ID" value="XM_015660987.2"/>
</dbReference>
<evidence type="ECO:0000259" key="8">
    <source>
        <dbReference type="Pfam" id="PF00151"/>
    </source>
</evidence>
<dbReference type="InterPro" id="IPR013818">
    <property type="entry name" value="Lipase"/>
</dbReference>
<dbReference type="Gene3D" id="3.40.50.1820">
    <property type="entry name" value="alpha/beta hydrolase"/>
    <property type="match status" value="1"/>
</dbReference>
<evidence type="ECO:0000256" key="2">
    <source>
        <dbReference type="ARBA" id="ARBA00004613"/>
    </source>
</evidence>
<dbReference type="AlphaFoldDB" id="A0A6J0BRF3"/>